<dbReference type="EMBL" id="SHKY01000001">
    <property type="protein sequence ID" value="RZU50682.1"/>
    <property type="molecule type" value="Genomic_DNA"/>
</dbReference>
<evidence type="ECO:0000313" key="3">
    <source>
        <dbReference type="Proteomes" id="UP000292564"/>
    </source>
</evidence>
<protein>
    <submittedName>
        <fullName evidence="2">Uncharacterized protein</fullName>
    </submittedName>
</protein>
<dbReference type="Proteomes" id="UP000292564">
    <property type="component" value="Unassembled WGS sequence"/>
</dbReference>
<proteinExistence type="predicted"/>
<comment type="caution">
    <text evidence="2">The sequence shown here is derived from an EMBL/GenBank/DDBJ whole genome shotgun (WGS) entry which is preliminary data.</text>
</comment>
<dbReference type="AlphaFoldDB" id="A0A4Q7ZIK9"/>
<evidence type="ECO:0000256" key="1">
    <source>
        <dbReference type="SAM" id="MobiDB-lite"/>
    </source>
</evidence>
<gene>
    <name evidence="2" type="ORF">EV385_2460</name>
</gene>
<sequence>MVMDDPNQWKPGKGLRATPEGAEPVEVPHLDDAMVRLVTRNLLIGGMPGSGKTGLINSLTVHAALDPDGTGAAGPAAGTDAEA</sequence>
<name>A0A4Q7ZIK9_9ACTN</name>
<keyword evidence="3" id="KW-1185">Reference proteome</keyword>
<reference evidence="2 3" key="1">
    <citation type="submission" date="2019-02" db="EMBL/GenBank/DDBJ databases">
        <title>Sequencing the genomes of 1000 actinobacteria strains.</title>
        <authorList>
            <person name="Klenk H.-P."/>
        </authorList>
    </citation>
    <scope>NUCLEOTIDE SEQUENCE [LARGE SCALE GENOMIC DNA]</scope>
    <source>
        <strain evidence="2 3">DSM 45162</strain>
    </source>
</reference>
<feature type="region of interest" description="Disordered" evidence="1">
    <location>
        <begin position="1"/>
        <end position="22"/>
    </location>
</feature>
<dbReference type="InterPro" id="IPR027417">
    <property type="entry name" value="P-loop_NTPase"/>
</dbReference>
<organism evidence="2 3">
    <name type="scientific">Krasilnikovia cinnamomea</name>
    <dbReference type="NCBI Taxonomy" id="349313"/>
    <lineage>
        <taxon>Bacteria</taxon>
        <taxon>Bacillati</taxon>
        <taxon>Actinomycetota</taxon>
        <taxon>Actinomycetes</taxon>
        <taxon>Micromonosporales</taxon>
        <taxon>Micromonosporaceae</taxon>
        <taxon>Krasilnikovia</taxon>
    </lineage>
</organism>
<dbReference type="SUPFAM" id="SSF52540">
    <property type="entry name" value="P-loop containing nucleoside triphosphate hydrolases"/>
    <property type="match status" value="1"/>
</dbReference>
<accession>A0A4Q7ZIK9</accession>
<evidence type="ECO:0000313" key="2">
    <source>
        <dbReference type="EMBL" id="RZU50682.1"/>
    </source>
</evidence>